<gene>
    <name evidence="7" type="primary">dadA</name>
    <name evidence="9" type="ORF">SAMN05421508_101601</name>
</gene>
<evidence type="ECO:0000256" key="7">
    <source>
        <dbReference type="HAMAP-Rule" id="MF_01202"/>
    </source>
</evidence>
<dbReference type="EC" id="1.4.99.-" evidence="7"/>
<dbReference type="AlphaFoldDB" id="A0A286G540"/>
<dbReference type="Gene3D" id="3.50.50.60">
    <property type="entry name" value="FAD/NAD(P)-binding domain"/>
    <property type="match status" value="2"/>
</dbReference>
<sequence>MKIVILGSGVVGVTTAWFLARDGHEVTVLDRQPAPAMETSFANAGEISPGYATPWAAPGIPMKAIKWMFMRHAPLVLHARMDADMWRWMGMMLRNCTAARYEVNKSRMVRVAEYSRDVLKWLRGETGITYDERTRGTLEVFRTQAALDGIAKDTAILDRYGVPYEVLDTAGCARYEPALGQVSQKIVGGLLLPGDETGDCFKFTQALAKMAADLGVTFRHGVTIKAVTTEGDRVTGVETDQGRVTADSYLCAMGSYSPLLLKTLGISVPVYPVKGYSITIPVENEAGAPVSTVMDEAHKVALTRLGDRIRVAGMAELNGYNLDLDQRRRETVEYVVSDLFPTGGDVAKSEFWTGLRPMTPDSVPVMGPTRFRNLMLNTGHGTLGWTMACGSARVLTDLYAGRTPDIDMDGLTIARFGGTVTTPDTGRAVARPDRKAA</sequence>
<dbReference type="GO" id="GO:0005737">
    <property type="term" value="C:cytoplasm"/>
    <property type="evidence" value="ECO:0007669"/>
    <property type="project" value="TreeGrafter"/>
</dbReference>
<dbReference type="OrthoDB" id="9805337at2"/>
<dbReference type="PANTHER" id="PTHR13847">
    <property type="entry name" value="SARCOSINE DEHYDROGENASE-RELATED"/>
    <property type="match status" value="1"/>
</dbReference>
<dbReference type="InterPro" id="IPR036188">
    <property type="entry name" value="FAD/NAD-bd_sf"/>
</dbReference>
<dbReference type="EMBL" id="OCNJ01000001">
    <property type="protein sequence ID" value="SOD90613.1"/>
    <property type="molecule type" value="Genomic_DNA"/>
</dbReference>
<reference evidence="9 10" key="1">
    <citation type="submission" date="2017-09" db="EMBL/GenBank/DDBJ databases">
        <authorList>
            <person name="Ehlers B."/>
            <person name="Leendertz F.H."/>
        </authorList>
    </citation>
    <scope>NUCLEOTIDE SEQUENCE [LARGE SCALE GENOMIC DNA]</scope>
    <source>
        <strain evidence="9 10">USBA 140</strain>
    </source>
</reference>
<dbReference type="FunFam" id="3.50.50.60:FF:000020">
    <property type="entry name" value="D-amino acid dehydrogenase"/>
    <property type="match status" value="1"/>
</dbReference>
<keyword evidence="10" id="KW-1185">Reference proteome</keyword>
<proteinExistence type="inferred from homology"/>
<accession>A0A286G540</accession>
<dbReference type="NCBIfam" id="NF001933">
    <property type="entry name" value="PRK00711.1"/>
    <property type="match status" value="1"/>
</dbReference>
<evidence type="ECO:0000259" key="8">
    <source>
        <dbReference type="Pfam" id="PF01266"/>
    </source>
</evidence>
<protein>
    <recommendedName>
        <fullName evidence="7">D-amino acid dehydrogenase</fullName>
        <ecNumber evidence="7">1.4.99.-</ecNumber>
    </recommendedName>
</protein>
<keyword evidence="4 7" id="KW-0274">FAD</keyword>
<keyword evidence="3 7" id="KW-0285">Flavoprotein</keyword>
<feature type="domain" description="FAD dependent oxidoreductase" evidence="8">
    <location>
        <begin position="2"/>
        <end position="398"/>
    </location>
</feature>
<dbReference type="Pfam" id="PF01266">
    <property type="entry name" value="DAO"/>
    <property type="match status" value="1"/>
</dbReference>
<evidence type="ECO:0000256" key="4">
    <source>
        <dbReference type="ARBA" id="ARBA00022827"/>
    </source>
</evidence>
<evidence type="ECO:0000256" key="3">
    <source>
        <dbReference type="ARBA" id="ARBA00022630"/>
    </source>
</evidence>
<dbReference type="RefSeq" id="WP_097277475.1">
    <property type="nucleotide sequence ID" value="NZ_OCNJ01000001.1"/>
</dbReference>
<organism evidence="9 10">
    <name type="scientific">Caenispirillum bisanense</name>
    <dbReference type="NCBI Taxonomy" id="414052"/>
    <lineage>
        <taxon>Bacteria</taxon>
        <taxon>Pseudomonadati</taxon>
        <taxon>Pseudomonadota</taxon>
        <taxon>Alphaproteobacteria</taxon>
        <taxon>Rhodospirillales</taxon>
        <taxon>Novispirillaceae</taxon>
        <taxon>Caenispirillum</taxon>
    </lineage>
</organism>
<comment type="catalytic activity">
    <reaction evidence="6 7">
        <text>a D-alpha-amino acid + A + H2O = a 2-oxocarboxylate + AH2 + NH4(+)</text>
        <dbReference type="Rhea" id="RHEA:18125"/>
        <dbReference type="ChEBI" id="CHEBI:13193"/>
        <dbReference type="ChEBI" id="CHEBI:15377"/>
        <dbReference type="ChEBI" id="CHEBI:17499"/>
        <dbReference type="ChEBI" id="CHEBI:28938"/>
        <dbReference type="ChEBI" id="CHEBI:35179"/>
        <dbReference type="ChEBI" id="CHEBI:59871"/>
    </reaction>
</comment>
<dbReference type="GO" id="GO:0005886">
    <property type="term" value="C:plasma membrane"/>
    <property type="evidence" value="ECO:0007669"/>
    <property type="project" value="TreeGrafter"/>
</dbReference>
<evidence type="ECO:0000256" key="1">
    <source>
        <dbReference type="ARBA" id="ARBA00001974"/>
    </source>
</evidence>
<comment type="similarity">
    <text evidence="2 7">Belongs to the DadA oxidoreductase family.</text>
</comment>
<keyword evidence="5 7" id="KW-0560">Oxidoreductase</keyword>
<feature type="binding site" evidence="7">
    <location>
        <begin position="3"/>
        <end position="17"/>
    </location>
    <ligand>
        <name>FAD</name>
        <dbReference type="ChEBI" id="CHEBI:57692"/>
    </ligand>
</feature>
<dbReference type="InterPro" id="IPR006076">
    <property type="entry name" value="FAD-dep_OxRdtase"/>
</dbReference>
<dbReference type="Proteomes" id="UP000219621">
    <property type="component" value="Unassembled WGS sequence"/>
</dbReference>
<comment type="cofactor">
    <cofactor evidence="1 7">
        <name>FAD</name>
        <dbReference type="ChEBI" id="CHEBI:57692"/>
    </cofactor>
</comment>
<dbReference type="SUPFAM" id="SSF54373">
    <property type="entry name" value="FAD-linked reductases, C-terminal domain"/>
    <property type="match status" value="1"/>
</dbReference>
<evidence type="ECO:0000313" key="10">
    <source>
        <dbReference type="Proteomes" id="UP000219621"/>
    </source>
</evidence>
<dbReference type="HAMAP" id="MF_01202">
    <property type="entry name" value="DadA"/>
    <property type="match status" value="1"/>
</dbReference>
<evidence type="ECO:0000256" key="6">
    <source>
        <dbReference type="ARBA" id="ARBA00047884"/>
    </source>
</evidence>
<comment type="function">
    <text evidence="7">Oxidative deamination of D-amino acids.</text>
</comment>
<evidence type="ECO:0000313" key="9">
    <source>
        <dbReference type="EMBL" id="SOD90613.1"/>
    </source>
</evidence>
<dbReference type="Gene3D" id="3.30.9.10">
    <property type="entry name" value="D-Amino Acid Oxidase, subunit A, domain 2"/>
    <property type="match status" value="1"/>
</dbReference>
<dbReference type="GO" id="GO:0055130">
    <property type="term" value="P:D-alanine catabolic process"/>
    <property type="evidence" value="ECO:0007669"/>
    <property type="project" value="TreeGrafter"/>
</dbReference>
<dbReference type="SUPFAM" id="SSF51905">
    <property type="entry name" value="FAD/NAD(P)-binding domain"/>
    <property type="match status" value="1"/>
</dbReference>
<evidence type="ECO:0000256" key="5">
    <source>
        <dbReference type="ARBA" id="ARBA00023002"/>
    </source>
</evidence>
<dbReference type="GO" id="GO:0008718">
    <property type="term" value="F:D-amino-acid dehydrogenase activity"/>
    <property type="evidence" value="ECO:0007669"/>
    <property type="project" value="UniProtKB-UniRule"/>
</dbReference>
<name>A0A286G540_9PROT</name>
<dbReference type="InterPro" id="IPR023080">
    <property type="entry name" value="DadA"/>
</dbReference>
<evidence type="ECO:0000256" key="2">
    <source>
        <dbReference type="ARBA" id="ARBA00009410"/>
    </source>
</evidence>
<dbReference type="PANTHER" id="PTHR13847:SF280">
    <property type="entry name" value="D-AMINO ACID DEHYDROGENASE"/>
    <property type="match status" value="1"/>
</dbReference>